<evidence type="ECO:0000313" key="9">
    <source>
        <dbReference type="EMBL" id="RRB04930.1"/>
    </source>
</evidence>
<evidence type="ECO:0000256" key="5">
    <source>
        <dbReference type="ARBA" id="ARBA00023136"/>
    </source>
</evidence>
<gene>
    <name evidence="9" type="ORF">EHT25_15850</name>
</gene>
<evidence type="ECO:0000313" key="10">
    <source>
        <dbReference type="Proteomes" id="UP000271925"/>
    </source>
</evidence>
<comment type="similarity">
    <text evidence="6">Belongs to the ABC-4 integral membrane protein family.</text>
</comment>
<dbReference type="InterPro" id="IPR050250">
    <property type="entry name" value="Macrolide_Exporter_MacB"/>
</dbReference>
<feature type="transmembrane region" description="Helical" evidence="7">
    <location>
        <begin position="258"/>
        <end position="283"/>
    </location>
</feature>
<protein>
    <submittedName>
        <fullName evidence="9">FtsX-like permease family protein</fullName>
    </submittedName>
</protein>
<feature type="domain" description="ABC3 transporter permease C-terminal" evidence="8">
    <location>
        <begin position="261"/>
        <end position="380"/>
    </location>
</feature>
<feature type="transmembrane region" description="Helical" evidence="7">
    <location>
        <begin position="668"/>
        <end position="692"/>
    </location>
</feature>
<evidence type="ECO:0000256" key="4">
    <source>
        <dbReference type="ARBA" id="ARBA00022989"/>
    </source>
</evidence>
<feature type="transmembrane region" description="Helical" evidence="7">
    <location>
        <begin position="762"/>
        <end position="782"/>
    </location>
</feature>
<feature type="transmembrane region" description="Helical" evidence="7">
    <location>
        <begin position="349"/>
        <end position="374"/>
    </location>
</feature>
<evidence type="ECO:0000256" key="6">
    <source>
        <dbReference type="ARBA" id="ARBA00038076"/>
    </source>
</evidence>
<keyword evidence="3 7" id="KW-0812">Transmembrane</keyword>
<proteinExistence type="inferred from homology"/>
<dbReference type="Pfam" id="PF02687">
    <property type="entry name" value="FtsX"/>
    <property type="match status" value="2"/>
</dbReference>
<keyword evidence="5 7" id="KW-0472">Membrane</keyword>
<reference evidence="9 10" key="1">
    <citation type="submission" date="2018-11" db="EMBL/GenBank/DDBJ databases">
        <authorList>
            <person name="Zhou Z."/>
            <person name="Wang G."/>
        </authorList>
    </citation>
    <scope>NUCLEOTIDE SEQUENCE [LARGE SCALE GENOMIC DNA]</scope>
    <source>
        <strain evidence="9 10">KCTC52004</strain>
    </source>
</reference>
<dbReference type="RefSeq" id="WP_124876040.1">
    <property type="nucleotide sequence ID" value="NZ_RQJO01000008.1"/>
</dbReference>
<accession>A0A3P1BV01</accession>
<feature type="transmembrane region" description="Helical" evidence="7">
    <location>
        <begin position="304"/>
        <end position="329"/>
    </location>
</feature>
<evidence type="ECO:0000259" key="8">
    <source>
        <dbReference type="Pfam" id="PF02687"/>
    </source>
</evidence>
<evidence type="ECO:0000256" key="3">
    <source>
        <dbReference type="ARBA" id="ARBA00022692"/>
    </source>
</evidence>
<comment type="subcellular location">
    <subcellularLocation>
        <location evidence="1">Cell membrane</location>
        <topology evidence="1">Multi-pass membrane protein</topology>
    </subcellularLocation>
</comment>
<dbReference type="PROSITE" id="PS51257">
    <property type="entry name" value="PROKAR_LIPOPROTEIN"/>
    <property type="match status" value="1"/>
</dbReference>
<dbReference type="GO" id="GO:0022857">
    <property type="term" value="F:transmembrane transporter activity"/>
    <property type="evidence" value="ECO:0007669"/>
    <property type="project" value="TreeGrafter"/>
</dbReference>
<dbReference type="InterPro" id="IPR003838">
    <property type="entry name" value="ABC3_permease_C"/>
</dbReference>
<dbReference type="PANTHER" id="PTHR30572:SF4">
    <property type="entry name" value="ABC TRANSPORTER PERMEASE YTRF"/>
    <property type="match status" value="1"/>
</dbReference>
<evidence type="ECO:0000256" key="1">
    <source>
        <dbReference type="ARBA" id="ARBA00004651"/>
    </source>
</evidence>
<keyword evidence="4 7" id="KW-1133">Transmembrane helix</keyword>
<dbReference type="AlphaFoldDB" id="A0A3P1BV01"/>
<dbReference type="PANTHER" id="PTHR30572">
    <property type="entry name" value="MEMBRANE COMPONENT OF TRANSPORTER-RELATED"/>
    <property type="match status" value="1"/>
</dbReference>
<evidence type="ECO:0000256" key="2">
    <source>
        <dbReference type="ARBA" id="ARBA00022475"/>
    </source>
</evidence>
<sequence length="797" mass="87372">MKIRYWKILRDLTSDYLKNAMLVLAMALGLFGVGCALGAYAVLNREVARNYQETRPASATIEMEGGISRELVDRVKTLPGITDADRRATLLARMKVHDKWYPILLFVIDDFTRLRISKFTPLSGSRQPLPGTMLVERTALGVMDATEGADILIKTTNGQAQSVQIAGTVHDPSLAPAWQEQAGYGYITLETLRWLGETQAFDQLKIQVADSRSRASITAQAKTVATWLELNGYRIHEIQVPPPNQHPHQSQMQAVMEIMVVFSYLLLILGAILVATSVATLMVKQVRQIGVMKTVGATSRQIAGLYLVMTVVLCGVAFLFSIPLSRYAAWVLSAKTAELLNVVLMDQTIPAWVVLLQLGTGLVIPLLLVSFPVIRASRRSVKTALDHYGVSGSNSGFSSGQMGRMRFGNELLTLSLRNAFRQRARLILSLVLLTAGGAMFMTALNVSEAWFENLSQMYSQRLYDVEIRLNEPLLTNPLIAKLKSVAGVNRIETGSSMAISLDKAGPYAISSTYPDKGHGSFTMQALPIPTRVFRPKVAAGRWLSDPNRREVVLNQGARSQDLKLGDEISLSLAGKPTSWHVVGFTEDVGSPATAYVSLEVFNRLLATPGRGSLLRIGFANRSQEAVFPKIREIEQRLERENTVVRASIPVWIVRNAIAAHLRMLVNTLIAMAVLMALVGGIGLLSTLSMNVLERTREIGIMRAIGATPQKIKSLIVLEGLAIGLFSLVPGFLGSLALSTYLGRFIGNLAFRTPLQLVLSQKGLVIWFTILVTGSILATLYPAHRANRLTTHEALGYE</sequence>
<dbReference type="GO" id="GO:0005886">
    <property type="term" value="C:plasma membrane"/>
    <property type="evidence" value="ECO:0007669"/>
    <property type="project" value="UniProtKB-SubCell"/>
</dbReference>
<feature type="domain" description="ABC3 transporter permease C-terminal" evidence="8">
    <location>
        <begin position="670"/>
        <end position="779"/>
    </location>
</feature>
<organism evidence="9 10">
    <name type="scientific">Larkinella rosea</name>
    <dbReference type="NCBI Taxonomy" id="2025312"/>
    <lineage>
        <taxon>Bacteria</taxon>
        <taxon>Pseudomonadati</taxon>
        <taxon>Bacteroidota</taxon>
        <taxon>Cytophagia</taxon>
        <taxon>Cytophagales</taxon>
        <taxon>Spirosomataceae</taxon>
        <taxon>Larkinella</taxon>
    </lineage>
</organism>
<comment type="caution">
    <text evidence="9">The sequence shown here is derived from an EMBL/GenBank/DDBJ whole genome shotgun (WGS) entry which is preliminary data.</text>
</comment>
<keyword evidence="2" id="KW-1003">Cell membrane</keyword>
<keyword evidence="10" id="KW-1185">Reference proteome</keyword>
<name>A0A3P1BV01_9BACT</name>
<feature type="transmembrane region" description="Helical" evidence="7">
    <location>
        <begin position="713"/>
        <end position="742"/>
    </location>
</feature>
<feature type="transmembrane region" description="Helical" evidence="7">
    <location>
        <begin position="426"/>
        <end position="446"/>
    </location>
</feature>
<dbReference type="EMBL" id="RQJO01000008">
    <property type="protein sequence ID" value="RRB04930.1"/>
    <property type="molecule type" value="Genomic_DNA"/>
</dbReference>
<feature type="transmembrane region" description="Helical" evidence="7">
    <location>
        <begin position="21"/>
        <end position="43"/>
    </location>
</feature>
<dbReference type="Proteomes" id="UP000271925">
    <property type="component" value="Unassembled WGS sequence"/>
</dbReference>
<evidence type="ECO:0000256" key="7">
    <source>
        <dbReference type="SAM" id="Phobius"/>
    </source>
</evidence>
<dbReference type="OrthoDB" id="9770036at2"/>